<keyword evidence="5" id="KW-0808">Transferase</keyword>
<keyword evidence="5" id="KW-0489">Methyltransferase</keyword>
<dbReference type="GO" id="GO:0016491">
    <property type="term" value="F:oxidoreductase activity"/>
    <property type="evidence" value="ECO:0007669"/>
    <property type="project" value="InterPro"/>
</dbReference>
<evidence type="ECO:0000313" key="5">
    <source>
        <dbReference type="EMBL" id="KAF3327589.1"/>
    </source>
</evidence>
<evidence type="ECO:0000313" key="6">
    <source>
        <dbReference type="Proteomes" id="UP000623129"/>
    </source>
</evidence>
<dbReference type="PROSITE" id="PS50934">
    <property type="entry name" value="SWIRM"/>
    <property type="match status" value="1"/>
</dbReference>
<keyword evidence="6" id="KW-1185">Reference proteome</keyword>
<name>A0A833R061_9POAL</name>
<feature type="compositionally biased region" description="Low complexity" evidence="3">
    <location>
        <begin position="1"/>
        <end position="17"/>
    </location>
</feature>
<dbReference type="AlphaFoldDB" id="A0A833R061"/>
<sequence>MDPPHTSASPSSPATTTLGSRPRRRAAASVSYDESLVDITLRDHLAPSPQSSRRRQLTTEAARQKETNTEAMIAFSLGFPIDAVLELERSTLSVPLDTPEQTNDYIVVRNHILATWRLDVRSWLSKSHIKATVASKYDKLVSAAHDFLSLEGYINFGVAPTFQITPDPTPSPSSPKASVLVIGAGLAGLAAARQLLHFGYKVLVLEGRARPGGRVFTYRTSGKSLELGGSVITGIHANPLGVLARQLGTPLHKVRDRCPLYMPDSTEVDAAADVEADSTFNNLLEHAARLREFLSQEKDLCDSISLGSALQRLRKLYGAARSPIQALLLNWHMANLEYANAGCLTDLSLAHWDQDDIYEMGGDHCLLAGGNGRLIDALCEGIPVLYEKTVTHIEYGGDGVRVVASTGQVFEADVALCTVPLGVLKRNLIKFEPELPEWKRQAIERLGFGLLNKVAMVFPYVFWGEDLDTFGCVNEESRKRGEFFLFYGYHTVAGGAVLIALVAGEAAGEFEMVDPVDSLNRVLCILRGIYSQKGVTVPDPIQSVCTRWGSDPFSYGSYSHVRVGSSGTDYDILSESLSSRLFFAGEATSRQYPATMHGAFMSGLREAACIVRATEDRLMCTPDLKRSFAKSSVSGDALVNLFKEPDLALGSFAFVFSEGSEDSKAMGLMRVSFQKPVNGSAGKGNSVEDQLYLYATVSREQVQEMQVASADDKSRLQFLYNTYSVKLMGYNSTCELGGSLIVSILKERSLKLRQNRPSSCKVRI</sequence>
<dbReference type="InterPro" id="IPR036388">
    <property type="entry name" value="WH-like_DNA-bd_sf"/>
</dbReference>
<dbReference type="InterPro" id="IPR036188">
    <property type="entry name" value="FAD/NAD-bd_sf"/>
</dbReference>
<organism evidence="5 6">
    <name type="scientific">Carex littledalei</name>
    <dbReference type="NCBI Taxonomy" id="544730"/>
    <lineage>
        <taxon>Eukaryota</taxon>
        <taxon>Viridiplantae</taxon>
        <taxon>Streptophyta</taxon>
        <taxon>Embryophyta</taxon>
        <taxon>Tracheophyta</taxon>
        <taxon>Spermatophyta</taxon>
        <taxon>Magnoliopsida</taxon>
        <taxon>Liliopsida</taxon>
        <taxon>Poales</taxon>
        <taxon>Cyperaceae</taxon>
        <taxon>Cyperoideae</taxon>
        <taxon>Cariceae</taxon>
        <taxon>Carex</taxon>
        <taxon>Carex subgen. Euthyceras</taxon>
    </lineage>
</organism>
<dbReference type="GO" id="GO:0050660">
    <property type="term" value="F:flavin adenine dinucleotide binding"/>
    <property type="evidence" value="ECO:0007669"/>
    <property type="project" value="UniProtKB-ARBA"/>
</dbReference>
<evidence type="ECO:0000256" key="1">
    <source>
        <dbReference type="ARBA" id="ARBA00005995"/>
    </source>
</evidence>
<dbReference type="Pfam" id="PF04433">
    <property type="entry name" value="SWIRM"/>
    <property type="match status" value="1"/>
</dbReference>
<dbReference type="PANTHER" id="PTHR10742">
    <property type="entry name" value="FLAVIN MONOAMINE OXIDASE"/>
    <property type="match status" value="1"/>
</dbReference>
<accession>A0A833R061</accession>
<feature type="region of interest" description="Disordered" evidence="3">
    <location>
        <begin position="1"/>
        <end position="29"/>
    </location>
</feature>
<dbReference type="Gene3D" id="1.10.10.10">
    <property type="entry name" value="Winged helix-like DNA-binding domain superfamily/Winged helix DNA-binding domain"/>
    <property type="match status" value="1"/>
</dbReference>
<dbReference type="Gene3D" id="3.90.660.10">
    <property type="match status" value="1"/>
</dbReference>
<keyword evidence="2" id="KW-0156">Chromatin regulator</keyword>
<dbReference type="EMBL" id="SWLB01000017">
    <property type="protein sequence ID" value="KAF3327589.1"/>
    <property type="molecule type" value="Genomic_DNA"/>
</dbReference>
<dbReference type="GO" id="GO:0008168">
    <property type="term" value="F:methyltransferase activity"/>
    <property type="evidence" value="ECO:0007669"/>
    <property type="project" value="UniProtKB-KW"/>
</dbReference>
<dbReference type="InterPro" id="IPR009057">
    <property type="entry name" value="Homeodomain-like_sf"/>
</dbReference>
<comment type="similarity">
    <text evidence="1">Belongs to the flavin monoamine oxidase family.</text>
</comment>
<comment type="caution">
    <text evidence="5">The sequence shown here is derived from an EMBL/GenBank/DDBJ whole genome shotgun (WGS) entry which is preliminary data.</text>
</comment>
<dbReference type="InterPro" id="IPR002937">
    <property type="entry name" value="Amino_oxidase"/>
</dbReference>
<dbReference type="Proteomes" id="UP000623129">
    <property type="component" value="Unassembled WGS sequence"/>
</dbReference>
<evidence type="ECO:0000256" key="2">
    <source>
        <dbReference type="ARBA" id="ARBA00022853"/>
    </source>
</evidence>
<reference evidence="5" key="1">
    <citation type="submission" date="2020-01" db="EMBL/GenBank/DDBJ databases">
        <title>Genome sequence of Kobresia littledalei, the first chromosome-level genome in the family Cyperaceae.</title>
        <authorList>
            <person name="Qu G."/>
        </authorList>
    </citation>
    <scope>NUCLEOTIDE SEQUENCE</scope>
    <source>
        <strain evidence="5">C.B.Clarke</strain>
        <tissue evidence="5">Leaf</tissue>
    </source>
</reference>
<dbReference type="GO" id="GO:0032259">
    <property type="term" value="P:methylation"/>
    <property type="evidence" value="ECO:0007669"/>
    <property type="project" value="UniProtKB-KW"/>
</dbReference>
<gene>
    <name evidence="5" type="ORF">FCM35_KLT07707</name>
</gene>
<dbReference type="SUPFAM" id="SSF54373">
    <property type="entry name" value="FAD-linked reductases, C-terminal domain"/>
    <property type="match status" value="1"/>
</dbReference>
<dbReference type="SUPFAM" id="SSF46689">
    <property type="entry name" value="Homeodomain-like"/>
    <property type="match status" value="1"/>
</dbReference>
<dbReference type="Gene3D" id="3.50.50.60">
    <property type="entry name" value="FAD/NAD(P)-binding domain"/>
    <property type="match status" value="1"/>
</dbReference>
<dbReference type="InterPro" id="IPR050281">
    <property type="entry name" value="Flavin_monoamine_oxidase"/>
</dbReference>
<dbReference type="InterPro" id="IPR007526">
    <property type="entry name" value="SWIRM"/>
</dbReference>
<dbReference type="SUPFAM" id="SSF51905">
    <property type="entry name" value="FAD/NAD(P)-binding domain"/>
    <property type="match status" value="1"/>
</dbReference>
<dbReference type="PANTHER" id="PTHR10742:SF373">
    <property type="entry name" value="LYSINE-SPECIFIC HISTONE DEMETHYLASE 1 HOMOLOG 2"/>
    <property type="match status" value="1"/>
</dbReference>
<dbReference type="OrthoDB" id="2219495at2759"/>
<dbReference type="Pfam" id="PF01593">
    <property type="entry name" value="Amino_oxidase"/>
    <property type="match status" value="1"/>
</dbReference>
<evidence type="ECO:0000259" key="4">
    <source>
        <dbReference type="PROSITE" id="PS50934"/>
    </source>
</evidence>
<feature type="domain" description="SWIRM" evidence="4">
    <location>
        <begin position="70"/>
        <end position="165"/>
    </location>
</feature>
<protein>
    <submittedName>
        <fullName evidence="5">Lysine-specific histone demethylase 1 2</fullName>
    </submittedName>
</protein>
<dbReference type="GO" id="GO:0006325">
    <property type="term" value="P:chromatin organization"/>
    <property type="evidence" value="ECO:0007669"/>
    <property type="project" value="UniProtKB-KW"/>
</dbReference>
<proteinExistence type="inferred from homology"/>
<evidence type="ECO:0000256" key="3">
    <source>
        <dbReference type="SAM" id="MobiDB-lite"/>
    </source>
</evidence>